<organism evidence="3 4">
    <name type="scientific">Lymnaea stagnalis</name>
    <name type="common">Great pond snail</name>
    <name type="synonym">Helix stagnalis</name>
    <dbReference type="NCBI Taxonomy" id="6523"/>
    <lineage>
        <taxon>Eukaryota</taxon>
        <taxon>Metazoa</taxon>
        <taxon>Spiralia</taxon>
        <taxon>Lophotrochozoa</taxon>
        <taxon>Mollusca</taxon>
        <taxon>Gastropoda</taxon>
        <taxon>Heterobranchia</taxon>
        <taxon>Euthyneura</taxon>
        <taxon>Panpulmonata</taxon>
        <taxon>Hygrophila</taxon>
        <taxon>Lymnaeoidea</taxon>
        <taxon>Lymnaeidae</taxon>
        <taxon>Lymnaea</taxon>
    </lineage>
</organism>
<gene>
    <name evidence="3" type="ORF">GSLYS_00011030001</name>
</gene>
<dbReference type="PROSITE" id="PS51059">
    <property type="entry name" value="PARP_CATALYTIC"/>
    <property type="match status" value="1"/>
</dbReference>
<dbReference type="Gene3D" id="3.90.228.10">
    <property type="match status" value="1"/>
</dbReference>
<name>A0AAV2HUD1_LYMST</name>
<dbReference type="GO" id="GO:1990404">
    <property type="term" value="F:NAD+-protein mono-ADP-ribosyltransferase activity"/>
    <property type="evidence" value="ECO:0007669"/>
    <property type="project" value="TreeGrafter"/>
</dbReference>
<accession>A0AAV2HUD1</accession>
<protein>
    <recommendedName>
        <fullName evidence="1">Poly [ADP-ribose] polymerase</fullName>
        <shortName evidence="1">PARP</shortName>
        <ecNumber evidence="1">2.4.2.-</ecNumber>
    </recommendedName>
</protein>
<dbReference type="EMBL" id="CAXITT010000250">
    <property type="protein sequence ID" value="CAL1537117.1"/>
    <property type="molecule type" value="Genomic_DNA"/>
</dbReference>
<dbReference type="PANTHER" id="PTHR45740">
    <property type="entry name" value="POLY [ADP-RIBOSE] POLYMERASE"/>
    <property type="match status" value="1"/>
</dbReference>
<dbReference type="InterPro" id="IPR012317">
    <property type="entry name" value="Poly(ADP-ribose)pol_cat_dom"/>
</dbReference>
<keyword evidence="4" id="KW-1185">Reference proteome</keyword>
<dbReference type="EC" id="2.4.2.-" evidence="1"/>
<proteinExistence type="predicted"/>
<evidence type="ECO:0000259" key="2">
    <source>
        <dbReference type="PROSITE" id="PS51059"/>
    </source>
</evidence>
<keyword evidence="1" id="KW-0520">NAD</keyword>
<dbReference type="GO" id="GO:0005634">
    <property type="term" value="C:nucleus"/>
    <property type="evidence" value="ECO:0007669"/>
    <property type="project" value="TreeGrafter"/>
</dbReference>
<dbReference type="SUPFAM" id="SSF56399">
    <property type="entry name" value="ADP-ribosylation"/>
    <property type="match status" value="1"/>
</dbReference>
<feature type="non-terminal residue" evidence="3">
    <location>
        <position position="1"/>
    </location>
</feature>
<dbReference type="AlphaFoldDB" id="A0AAV2HUD1"/>
<dbReference type="GO" id="GO:0003950">
    <property type="term" value="F:NAD+ poly-ADP-ribosyltransferase activity"/>
    <property type="evidence" value="ECO:0007669"/>
    <property type="project" value="UniProtKB-UniRule"/>
</dbReference>
<sequence length="370" mass="42087">LWSQLKAEIEKQCLYEDCFKFGSMVISPENLRNIVGVAGRRSLDLRKQGNNLVIRGEKLAVGDLMTFIHRLVTRPVRPTSIPKKEITSSYAPARDTVSFLKFAAACPSSIPSYWSLRNRPHDHASSTQVLVVLENVDPRTKLAIEKLINQTWTSEHVGHGRDARGLSHSYIKVIDVRRVENPSLFKAYSARRIMMFERKSAEQSVCTPVGRLSGSSGNVLTTERLEDFMRRELYHEVNEHYLFHGTDPESIDPVISSGLDPRVSSPNCMWGSGVYAAESSTKSDQYTGKLLNQIQPIHKDCKMLLMRVLLGDVYVCKDGHPSGKTICHCPNQKLYDSIMADGKWLFREFVVYDKSQCYPEYVITYERTYK</sequence>
<evidence type="ECO:0000313" key="4">
    <source>
        <dbReference type="Proteomes" id="UP001497497"/>
    </source>
</evidence>
<evidence type="ECO:0000256" key="1">
    <source>
        <dbReference type="RuleBase" id="RU362114"/>
    </source>
</evidence>
<evidence type="ECO:0000313" key="3">
    <source>
        <dbReference type="EMBL" id="CAL1537117.1"/>
    </source>
</evidence>
<feature type="domain" description="PARP catalytic" evidence="2">
    <location>
        <begin position="135"/>
        <end position="370"/>
    </location>
</feature>
<dbReference type="Pfam" id="PF00644">
    <property type="entry name" value="PARP"/>
    <property type="match status" value="1"/>
</dbReference>
<dbReference type="InterPro" id="IPR051712">
    <property type="entry name" value="ARTD-AVP"/>
</dbReference>
<dbReference type="Proteomes" id="UP001497497">
    <property type="component" value="Unassembled WGS sequence"/>
</dbReference>
<keyword evidence="1" id="KW-0808">Transferase</keyword>
<reference evidence="3 4" key="1">
    <citation type="submission" date="2024-04" db="EMBL/GenBank/DDBJ databases">
        <authorList>
            <consortium name="Genoscope - CEA"/>
            <person name="William W."/>
        </authorList>
    </citation>
    <scope>NUCLEOTIDE SEQUENCE [LARGE SCALE GENOMIC DNA]</scope>
</reference>
<keyword evidence="1" id="KW-0328">Glycosyltransferase</keyword>
<dbReference type="PANTHER" id="PTHR45740:SF2">
    <property type="entry name" value="POLY [ADP-RIBOSE] POLYMERASE"/>
    <property type="match status" value="1"/>
</dbReference>
<comment type="caution">
    <text evidence="3">The sequence shown here is derived from an EMBL/GenBank/DDBJ whole genome shotgun (WGS) entry which is preliminary data.</text>
</comment>